<dbReference type="OrthoDB" id="6194963at2759"/>
<evidence type="ECO:0000313" key="2">
    <source>
        <dbReference type="RefSeq" id="XP_022344047.1"/>
    </source>
</evidence>
<dbReference type="AlphaFoldDB" id="A0A8B8EVV0"/>
<dbReference type="Gene3D" id="2.120.10.30">
    <property type="entry name" value="TolB, C-terminal domain"/>
    <property type="match status" value="1"/>
</dbReference>
<accession>A0A8B8EVV0</accession>
<proteinExistence type="predicted"/>
<sequence>MHGVIKRLNRLIAEVIRNQDDLDVNLMSAQWPVDEQTRDKDNVDTVSQSLRFAQWPIEERVTDSLIPAQCYVTKFSDEAQCVVVGGSDANVPSLTWKKTVKMPVLNFTAGCHITHAAPERVWVSDMKGHLFLMDYEGKVWVTIKTRSGHGFHTVNRKGALLYTDAESKQVYKVRFKRKRLGVKVSSVHKKPLLTTSDWTPLCIHASRHNGDLFVGMCNEIRARVTRYDSTGRELQNMGHDDEDTPLYKLPQFITENFNFDVITSDRNGIVAVDSSGKRRWTYSGSGTSTSGLSKTGSGFLPAGICCDKILNIAVYDVFDNRVHLLDKDGNYLSRLLVLGNAWIPQGLCFDDENNLYCGDRSKISVFKYEYLR</sequence>
<evidence type="ECO:0000313" key="1">
    <source>
        <dbReference type="Proteomes" id="UP000694844"/>
    </source>
</evidence>
<dbReference type="Proteomes" id="UP000694844">
    <property type="component" value="Chromosome 5"/>
</dbReference>
<dbReference type="RefSeq" id="XP_022344047.1">
    <property type="nucleotide sequence ID" value="XM_022488339.1"/>
</dbReference>
<name>A0A8B8EVV0_CRAVI</name>
<gene>
    <name evidence="2" type="primary">LOC111137088</name>
</gene>
<organism evidence="1 2">
    <name type="scientific">Crassostrea virginica</name>
    <name type="common">Eastern oyster</name>
    <dbReference type="NCBI Taxonomy" id="6565"/>
    <lineage>
        <taxon>Eukaryota</taxon>
        <taxon>Metazoa</taxon>
        <taxon>Spiralia</taxon>
        <taxon>Lophotrochozoa</taxon>
        <taxon>Mollusca</taxon>
        <taxon>Bivalvia</taxon>
        <taxon>Autobranchia</taxon>
        <taxon>Pteriomorphia</taxon>
        <taxon>Ostreida</taxon>
        <taxon>Ostreoidea</taxon>
        <taxon>Ostreidae</taxon>
        <taxon>Crassostrea</taxon>
    </lineage>
</organism>
<reference evidence="2" key="1">
    <citation type="submission" date="2025-08" db="UniProtKB">
        <authorList>
            <consortium name="RefSeq"/>
        </authorList>
    </citation>
    <scope>IDENTIFICATION</scope>
    <source>
        <tissue evidence="2">Whole sample</tissue>
    </source>
</reference>
<protein>
    <submittedName>
        <fullName evidence="2">Uncharacterized protein LOC111137088</fullName>
    </submittedName>
</protein>
<dbReference type="GeneID" id="111137088"/>
<keyword evidence="1" id="KW-1185">Reference proteome</keyword>
<dbReference type="InterPro" id="IPR011042">
    <property type="entry name" value="6-blade_b-propeller_TolB-like"/>
</dbReference>
<dbReference type="SUPFAM" id="SSF63829">
    <property type="entry name" value="Calcium-dependent phosphotriesterase"/>
    <property type="match status" value="1"/>
</dbReference>
<dbReference type="KEGG" id="cvn:111137088"/>